<dbReference type="AlphaFoldDB" id="A0A6M9PVU9"/>
<feature type="domain" description="Prepilin type IV endopeptidase peptidase" evidence="2">
    <location>
        <begin position="15"/>
        <end position="116"/>
    </location>
</feature>
<feature type="transmembrane region" description="Helical" evidence="1">
    <location>
        <begin position="143"/>
        <end position="162"/>
    </location>
</feature>
<feature type="transmembrane region" description="Helical" evidence="1">
    <location>
        <begin position="33"/>
        <end position="50"/>
    </location>
</feature>
<accession>A0A6M9PVU9</accession>
<gene>
    <name evidence="3" type="ORF">DN92_03030</name>
</gene>
<evidence type="ECO:0000313" key="4">
    <source>
        <dbReference type="Proteomes" id="UP000501090"/>
    </source>
</evidence>
<evidence type="ECO:0000256" key="1">
    <source>
        <dbReference type="SAM" id="Phobius"/>
    </source>
</evidence>
<reference evidence="3 4" key="1">
    <citation type="submission" date="2018-04" db="EMBL/GenBank/DDBJ databases">
        <title>Polynucleobacter sp. UK-Long2-W17 genome.</title>
        <authorList>
            <person name="Hahn M.W."/>
        </authorList>
    </citation>
    <scope>NUCLEOTIDE SEQUENCE [LARGE SCALE GENOMIC DNA]</scope>
    <source>
        <strain evidence="3 4">UK-Long2-W17</strain>
    </source>
</reference>
<keyword evidence="1" id="KW-0812">Transmembrane</keyword>
<dbReference type="InterPro" id="IPR000045">
    <property type="entry name" value="Prepilin_IV_endopep_pep"/>
</dbReference>
<dbReference type="GO" id="GO:0016020">
    <property type="term" value="C:membrane"/>
    <property type="evidence" value="ECO:0007669"/>
    <property type="project" value="InterPro"/>
</dbReference>
<dbReference type="EMBL" id="CP028940">
    <property type="protein sequence ID" value="QKM60093.1"/>
    <property type="molecule type" value="Genomic_DNA"/>
</dbReference>
<evidence type="ECO:0000259" key="2">
    <source>
        <dbReference type="Pfam" id="PF01478"/>
    </source>
</evidence>
<dbReference type="Proteomes" id="UP000501090">
    <property type="component" value="Chromosome"/>
</dbReference>
<feature type="transmembrane region" description="Helical" evidence="1">
    <location>
        <begin position="62"/>
        <end position="81"/>
    </location>
</feature>
<sequence length="163" mass="17743">MGFLTVLPLVFEDSILFSIVSLALISDLKDRKVPNALILFGTCIGFLFSISPYGGESFISSITAAGIAIALFLPPFIYGLLGGGDVKLFFVIALFEGPISFLGIVLYSSVAGGLIVMGLILIDWLVKRFREPLFTKMLKEKQFPYVSAIFTGLSVALFQRYLG</sequence>
<organism evidence="3 4">
    <name type="scientific">Polynucleobacter arcticus</name>
    <dbReference type="NCBI Taxonomy" id="1743165"/>
    <lineage>
        <taxon>Bacteria</taxon>
        <taxon>Pseudomonadati</taxon>
        <taxon>Pseudomonadota</taxon>
        <taxon>Betaproteobacteria</taxon>
        <taxon>Burkholderiales</taxon>
        <taxon>Burkholderiaceae</taxon>
        <taxon>Polynucleobacter</taxon>
    </lineage>
</organism>
<dbReference type="RefSeq" id="WP_173959865.1">
    <property type="nucleotide sequence ID" value="NZ_CBCSCC010000012.1"/>
</dbReference>
<dbReference type="KEGG" id="pard:DN92_03030"/>
<keyword evidence="1" id="KW-0472">Membrane</keyword>
<dbReference type="GO" id="GO:0004190">
    <property type="term" value="F:aspartic-type endopeptidase activity"/>
    <property type="evidence" value="ECO:0007669"/>
    <property type="project" value="InterPro"/>
</dbReference>
<evidence type="ECO:0000313" key="3">
    <source>
        <dbReference type="EMBL" id="QKM60093.1"/>
    </source>
</evidence>
<keyword evidence="1" id="KW-1133">Transmembrane helix</keyword>
<name>A0A6M9PVU9_9BURK</name>
<dbReference type="Gene3D" id="1.20.120.1220">
    <property type="match status" value="1"/>
</dbReference>
<keyword evidence="4" id="KW-1185">Reference proteome</keyword>
<proteinExistence type="predicted"/>
<feature type="transmembrane region" description="Helical" evidence="1">
    <location>
        <begin position="101"/>
        <end position="122"/>
    </location>
</feature>
<dbReference type="Pfam" id="PF01478">
    <property type="entry name" value="Peptidase_A24"/>
    <property type="match status" value="1"/>
</dbReference>
<protein>
    <recommendedName>
        <fullName evidence="2">Prepilin type IV endopeptidase peptidase domain-containing protein</fullName>
    </recommendedName>
</protein>